<keyword evidence="3" id="KW-1185">Reference proteome</keyword>
<dbReference type="Proteomes" id="UP001652582">
    <property type="component" value="Unplaced"/>
</dbReference>
<evidence type="ECO:0000313" key="3">
    <source>
        <dbReference type="Proteomes" id="UP001652582"/>
    </source>
</evidence>
<organism evidence="3 5">
    <name type="scientific">Bicyclus anynana</name>
    <name type="common">Squinting bush brown butterfly</name>
    <dbReference type="NCBI Taxonomy" id="110368"/>
    <lineage>
        <taxon>Eukaryota</taxon>
        <taxon>Metazoa</taxon>
        <taxon>Ecdysozoa</taxon>
        <taxon>Arthropoda</taxon>
        <taxon>Hexapoda</taxon>
        <taxon>Insecta</taxon>
        <taxon>Pterygota</taxon>
        <taxon>Neoptera</taxon>
        <taxon>Endopterygota</taxon>
        <taxon>Lepidoptera</taxon>
        <taxon>Glossata</taxon>
        <taxon>Ditrysia</taxon>
        <taxon>Papilionoidea</taxon>
        <taxon>Nymphalidae</taxon>
        <taxon>Satyrinae</taxon>
        <taxon>Satyrini</taxon>
        <taxon>Mycalesina</taxon>
        <taxon>Bicyclus</taxon>
    </lineage>
</organism>
<dbReference type="CDD" id="cd01650">
    <property type="entry name" value="RT_nLTR_like"/>
    <property type="match status" value="1"/>
</dbReference>
<keyword evidence="1" id="KW-0472">Membrane</keyword>
<keyword evidence="1" id="KW-1133">Transmembrane helix</keyword>
<dbReference type="SUPFAM" id="SSF56672">
    <property type="entry name" value="DNA/RNA polymerases"/>
    <property type="match status" value="1"/>
</dbReference>
<evidence type="ECO:0000313" key="4">
    <source>
        <dbReference type="RefSeq" id="XP_052746931.1"/>
    </source>
</evidence>
<dbReference type="Pfam" id="PF00078">
    <property type="entry name" value="RVT_1"/>
    <property type="match status" value="1"/>
</dbReference>
<accession>A0ABM3M624</accession>
<protein>
    <submittedName>
        <fullName evidence="4 5">Uncharacterized protein LOC112051825</fullName>
    </submittedName>
</protein>
<feature type="transmembrane region" description="Helical" evidence="1">
    <location>
        <begin position="256"/>
        <end position="273"/>
    </location>
</feature>
<dbReference type="InterPro" id="IPR043502">
    <property type="entry name" value="DNA/RNA_pol_sf"/>
</dbReference>
<keyword evidence="1" id="KW-0812">Transmembrane</keyword>
<gene>
    <name evidence="4 5" type="primary">LOC112051825</name>
</gene>
<dbReference type="Gene3D" id="3.60.10.10">
    <property type="entry name" value="Endonuclease/exonuclease/phosphatase"/>
    <property type="match status" value="1"/>
</dbReference>
<evidence type="ECO:0000256" key="1">
    <source>
        <dbReference type="SAM" id="Phobius"/>
    </source>
</evidence>
<feature type="domain" description="Reverse transcriptase" evidence="2">
    <location>
        <begin position="349"/>
        <end position="579"/>
    </location>
</feature>
<dbReference type="SUPFAM" id="SSF56219">
    <property type="entry name" value="DNase I-like"/>
    <property type="match status" value="1"/>
</dbReference>
<dbReference type="PROSITE" id="PS50878">
    <property type="entry name" value="RT_POL"/>
    <property type="match status" value="1"/>
</dbReference>
<proteinExistence type="predicted"/>
<evidence type="ECO:0000259" key="2">
    <source>
        <dbReference type="PROSITE" id="PS50878"/>
    </source>
</evidence>
<dbReference type="PANTHER" id="PTHR19446">
    <property type="entry name" value="REVERSE TRANSCRIPTASES"/>
    <property type="match status" value="1"/>
</dbReference>
<dbReference type="InterPro" id="IPR036691">
    <property type="entry name" value="Endo/exonu/phosph_ase_sf"/>
</dbReference>
<sequence length="579" mass="66266">MYIKNSLYFNVTEIQLTHASCLQLTINNNILILGIYRSPSNNNADCFIQSLNLHLEKIKSYKNITVTGDININTIPKSLENTNERNNRISYLNMITHHGLLPGHSFPTRQDNCLDHILLKLEKSKHSAFIAVLNTTITDHLMVLLCLSNDDRRCPKMKTITDYNEALQNFANKNLYTLLSNNKPELLIEKLTNEIKDSLDKNTRTILLPKNKRVIKPWIAPGILRCIRHRNKLQKRVRHNPSDENLKNVYKRYRNFCYNLIILFLSVLGNPWPKIFFKIKMQQLSSTQVTTSYTHYSSFGLLDTDVKEVSAILMSLKTSSASGWDNIPTEFLKLANNLITPIIVHLANLCFSTGIFPSLLKKSVITPVHKCGNRDDVSNYRPISVLPAISKIIEKIINNRLLSYLEQRTILSKSQFGFRRGKSTEDAVTNLTTLIIEKLDTNKKCLTVFLDLKKAFDTVSVPILLHKLESIGMRDTTLSLFQSYLSGRTQMVKIDKYISNELNINYGVPQGSVLGPTLFLVYINELCNLKIRNGHIFSYADDTAIVFTDNSWEDVRYHAEKGLRNIARWLNSNLLTLNT</sequence>
<dbReference type="RefSeq" id="XP_052746931.1">
    <property type="nucleotide sequence ID" value="XM_052890971.1"/>
</dbReference>
<dbReference type="RefSeq" id="XP_052746932.1">
    <property type="nucleotide sequence ID" value="XM_052890972.1"/>
</dbReference>
<name>A0ABM3M624_BICAN</name>
<reference evidence="4 5" key="1">
    <citation type="submission" date="2025-05" db="UniProtKB">
        <authorList>
            <consortium name="RefSeq"/>
        </authorList>
    </citation>
    <scope>IDENTIFICATION</scope>
</reference>
<dbReference type="GeneID" id="112051825"/>
<dbReference type="InterPro" id="IPR000477">
    <property type="entry name" value="RT_dom"/>
</dbReference>
<evidence type="ECO:0000313" key="5">
    <source>
        <dbReference type="RefSeq" id="XP_052746932.1"/>
    </source>
</evidence>